<dbReference type="KEGG" id="tsq:D3A95_11460"/>
<dbReference type="EMBL" id="CP032152">
    <property type="protein sequence ID" value="AXY68757.1"/>
    <property type="molecule type" value="Genomic_DNA"/>
</dbReference>
<dbReference type="RefSeq" id="WP_181496949.1">
    <property type="nucleotide sequence ID" value="NZ_CP032152.1"/>
</dbReference>
<name>A0A3B7MDU5_9CYAN</name>
<dbReference type="InterPro" id="IPR021562">
    <property type="entry name" value="DUF3007"/>
</dbReference>
<keyword evidence="1" id="KW-1133">Transmembrane helix</keyword>
<keyword evidence="1" id="KW-0472">Membrane</keyword>
<keyword evidence="1" id="KW-0812">Transmembrane</keyword>
<reference evidence="3" key="1">
    <citation type="submission" date="2018-09" db="EMBL/GenBank/DDBJ databases">
        <title>Complete genome sequence of thermophilic cyanobacteria strain Thermosynechococcus elongatus PKUAC-SCTE542.</title>
        <authorList>
            <person name="Liang Y."/>
            <person name="Tang J."/>
            <person name="Daroch M."/>
        </authorList>
    </citation>
    <scope>NUCLEOTIDE SEQUENCE [LARGE SCALE GENOMIC DNA]</scope>
    <source>
        <strain evidence="3">E542</strain>
    </source>
</reference>
<evidence type="ECO:0000313" key="3">
    <source>
        <dbReference type="Proteomes" id="UP000261812"/>
    </source>
</evidence>
<feature type="transmembrane region" description="Helical" evidence="1">
    <location>
        <begin position="36"/>
        <end position="55"/>
    </location>
</feature>
<dbReference type="PANTHER" id="PTHR35734:SF1">
    <property type="entry name" value="OS01G0805200 PROTEIN"/>
    <property type="match status" value="1"/>
</dbReference>
<evidence type="ECO:0000313" key="2">
    <source>
        <dbReference type="EMBL" id="AXY68757.1"/>
    </source>
</evidence>
<accession>A0A3B7MDU5</accession>
<proteinExistence type="predicted"/>
<dbReference type="Proteomes" id="UP000261812">
    <property type="component" value="Chromosome"/>
</dbReference>
<evidence type="ECO:0000256" key="1">
    <source>
        <dbReference type="SAM" id="Phobius"/>
    </source>
</evidence>
<dbReference type="PANTHER" id="PTHR35734">
    <property type="entry name" value="OS01G0805200 PROTEIN"/>
    <property type="match status" value="1"/>
</dbReference>
<dbReference type="Pfam" id="PF11460">
    <property type="entry name" value="DUF3007"/>
    <property type="match status" value="1"/>
</dbReference>
<dbReference type="AlphaFoldDB" id="A0A3B7MDU5"/>
<sequence length="110" mass="12096">MRRIDVLGIGIGVFFAGGLVYGLLRAVGVEPLQAGIWSQAIFVLGVLGWLSTYLLRVFTGRMTYHQQLKDYEEAVISDRLARMSPEELAALEAEILAESNEIADPELGDN</sequence>
<protein>
    <submittedName>
        <fullName evidence="2">DUF3007 family protein</fullName>
    </submittedName>
</protein>
<organism evidence="2 3">
    <name type="scientific">Thermosynechococcus sichuanensis E542</name>
    <dbReference type="NCBI Taxonomy" id="2016101"/>
    <lineage>
        <taxon>Bacteria</taxon>
        <taxon>Bacillati</taxon>
        <taxon>Cyanobacteriota</taxon>
        <taxon>Cyanophyceae</taxon>
        <taxon>Acaryochloridales</taxon>
        <taxon>Thermosynechococcaceae</taxon>
        <taxon>Thermosynechococcus</taxon>
        <taxon>Thermosynechococcus sichuanensis</taxon>
    </lineage>
</organism>
<feature type="transmembrane region" description="Helical" evidence="1">
    <location>
        <begin position="7"/>
        <end position="24"/>
    </location>
</feature>
<gene>
    <name evidence="2" type="ORF">D3A95_11460</name>
</gene>
<keyword evidence="3" id="KW-1185">Reference proteome</keyword>